<dbReference type="InterPro" id="IPR000073">
    <property type="entry name" value="AB_hydrolase_1"/>
</dbReference>
<dbReference type="SUPFAM" id="SSF53474">
    <property type="entry name" value="alpha/beta-Hydrolases"/>
    <property type="match status" value="1"/>
</dbReference>
<dbReference type="Pfam" id="PF12697">
    <property type="entry name" value="Abhydrolase_6"/>
    <property type="match status" value="1"/>
</dbReference>
<dbReference type="PROSITE" id="PS51257">
    <property type="entry name" value="PROKAR_LIPOPROTEIN"/>
    <property type="match status" value="1"/>
</dbReference>
<dbReference type="GO" id="GO:0016787">
    <property type="term" value="F:hydrolase activity"/>
    <property type="evidence" value="ECO:0007669"/>
    <property type="project" value="UniProtKB-KW"/>
</dbReference>
<keyword evidence="2" id="KW-0378">Hydrolase</keyword>
<dbReference type="InterPro" id="IPR029058">
    <property type="entry name" value="AB_hydrolase_fold"/>
</dbReference>
<dbReference type="Proteomes" id="UP001379533">
    <property type="component" value="Chromosome"/>
</dbReference>
<evidence type="ECO:0000259" key="1">
    <source>
        <dbReference type="Pfam" id="PF12697"/>
    </source>
</evidence>
<evidence type="ECO:0000313" key="2">
    <source>
        <dbReference type="EMBL" id="WXA96378.1"/>
    </source>
</evidence>
<name>A0ABZ2KCJ7_9BACT</name>
<reference evidence="2 3" key="1">
    <citation type="submission" date="2021-12" db="EMBL/GenBank/DDBJ databases">
        <title>Discovery of the Pendulisporaceae a myxobacterial family with distinct sporulation behavior and unique specialized metabolism.</title>
        <authorList>
            <person name="Garcia R."/>
            <person name="Popoff A."/>
            <person name="Bader C.D."/>
            <person name="Loehr J."/>
            <person name="Walesch S."/>
            <person name="Walt C."/>
            <person name="Boldt J."/>
            <person name="Bunk B."/>
            <person name="Haeckl F.J.F.P.J."/>
            <person name="Gunesch A.P."/>
            <person name="Birkelbach J."/>
            <person name="Nuebel U."/>
            <person name="Pietschmann T."/>
            <person name="Bach T."/>
            <person name="Mueller R."/>
        </authorList>
    </citation>
    <scope>NUCLEOTIDE SEQUENCE [LARGE SCALE GENOMIC DNA]</scope>
    <source>
        <strain evidence="2 3">MSr12523</strain>
    </source>
</reference>
<dbReference type="EMBL" id="CP089982">
    <property type="protein sequence ID" value="WXA96378.1"/>
    <property type="molecule type" value="Genomic_DNA"/>
</dbReference>
<protein>
    <submittedName>
        <fullName evidence="2">Alpha/beta hydrolase</fullName>
    </submittedName>
</protein>
<feature type="domain" description="AB hydrolase-1" evidence="1">
    <location>
        <begin position="69"/>
        <end position="290"/>
    </location>
</feature>
<dbReference type="PANTHER" id="PTHR43798">
    <property type="entry name" value="MONOACYLGLYCEROL LIPASE"/>
    <property type="match status" value="1"/>
</dbReference>
<sequence>MLFEMRREWLLGIALGIASCGGHAPEPAASPTTGATTSGETTSIRDGFVTAADGVKIHYREGGRGEIALFFLHGWLGDAHWWDEQLTQFSQRYRVVAMDIAGHGASGTNRKDSTYQAAAADARAIADELGLKRIVWIGHSMSGEIIIDAANQLPDRTACLIPIDTLKEIGGPASREETDAFFAPLQKDFVPNAQAILKRGFVASSPAAVVRRVLDGVATMKPDVVIPILRSGFAYDGRTEIRKVKAPIVAVNSDLQPTKLDENRKYAPQFEVIVMKNVGHWPMLERPAEFDSLLQQAIDRGTRTTTR</sequence>
<accession>A0ABZ2KCJ7</accession>
<organism evidence="2 3">
    <name type="scientific">Pendulispora brunnea</name>
    <dbReference type="NCBI Taxonomy" id="2905690"/>
    <lineage>
        <taxon>Bacteria</taxon>
        <taxon>Pseudomonadati</taxon>
        <taxon>Myxococcota</taxon>
        <taxon>Myxococcia</taxon>
        <taxon>Myxococcales</taxon>
        <taxon>Sorangiineae</taxon>
        <taxon>Pendulisporaceae</taxon>
        <taxon>Pendulispora</taxon>
    </lineage>
</organism>
<keyword evidence="3" id="KW-1185">Reference proteome</keyword>
<evidence type="ECO:0000313" key="3">
    <source>
        <dbReference type="Proteomes" id="UP001379533"/>
    </source>
</evidence>
<dbReference type="InterPro" id="IPR050266">
    <property type="entry name" value="AB_hydrolase_sf"/>
</dbReference>
<dbReference type="Gene3D" id="3.40.50.1820">
    <property type="entry name" value="alpha/beta hydrolase"/>
    <property type="match status" value="1"/>
</dbReference>
<gene>
    <name evidence="2" type="ORF">LZC95_05945</name>
</gene>
<proteinExistence type="predicted"/>
<dbReference type="RefSeq" id="WP_394846994.1">
    <property type="nucleotide sequence ID" value="NZ_CP089982.1"/>
</dbReference>
<dbReference type="PANTHER" id="PTHR43798:SF33">
    <property type="entry name" value="HYDROLASE, PUTATIVE (AFU_ORTHOLOGUE AFUA_2G14860)-RELATED"/>
    <property type="match status" value="1"/>
</dbReference>